<gene>
    <name evidence="1" type="ORF">MM415A01382_0002</name>
</gene>
<sequence length="241" mass="27002">MKAQVIVDNIQSTLADKGVYRTDTFVLAGVNDGYRLVALLTMFDERRASISVNGARNFVPLPKSGTAEMFAPIYLSNGPSGNRVNPADIQKFEFYSSAWEGNITGTDGQYYVVFSPYHNAECMLCVVPVQNTATQSFTIVGAYIPTVLGLTDVPRLPETFQDILYYYGVFHGFLSEPNRGQEATQAYGQFVTRVNELTAMIKSRFPSNQGYKPRPVEFVYDIVTRQQQKDAEPKETKRESQ</sequence>
<name>A0A6M3K3S2_9ZZZZ</name>
<dbReference type="Pfam" id="PF24175">
    <property type="entry name" value="SU10_adaptor"/>
    <property type="match status" value="1"/>
</dbReference>
<evidence type="ECO:0000313" key="1">
    <source>
        <dbReference type="EMBL" id="QJA76993.1"/>
    </source>
</evidence>
<organism evidence="1">
    <name type="scientific">viral metagenome</name>
    <dbReference type="NCBI Taxonomy" id="1070528"/>
    <lineage>
        <taxon>unclassified sequences</taxon>
        <taxon>metagenomes</taxon>
        <taxon>organismal metagenomes</taxon>
    </lineage>
</organism>
<proteinExistence type="predicted"/>
<dbReference type="EMBL" id="MT142257">
    <property type="protein sequence ID" value="QJA76993.1"/>
    <property type="molecule type" value="Genomic_DNA"/>
</dbReference>
<dbReference type="InterPro" id="IPR056209">
    <property type="entry name" value="SU10_adaptor"/>
</dbReference>
<accession>A0A6M3K3S2</accession>
<reference evidence="1" key="1">
    <citation type="submission" date="2020-03" db="EMBL/GenBank/DDBJ databases">
        <title>The deep terrestrial virosphere.</title>
        <authorList>
            <person name="Holmfeldt K."/>
            <person name="Nilsson E."/>
            <person name="Simone D."/>
            <person name="Lopez-Fernandez M."/>
            <person name="Wu X."/>
            <person name="de Brujin I."/>
            <person name="Lundin D."/>
            <person name="Andersson A."/>
            <person name="Bertilsson S."/>
            <person name="Dopson M."/>
        </authorList>
    </citation>
    <scope>NUCLEOTIDE SEQUENCE</scope>
    <source>
        <strain evidence="1">MM415A01382</strain>
    </source>
</reference>
<dbReference type="AlphaFoldDB" id="A0A6M3K3S2"/>
<protein>
    <submittedName>
        <fullName evidence="1">Uncharacterized protein</fullName>
    </submittedName>
</protein>